<comment type="caution">
    <text evidence="2">The sequence shown here is derived from an EMBL/GenBank/DDBJ whole genome shotgun (WGS) entry which is preliminary data.</text>
</comment>
<evidence type="ECO:0000313" key="3">
    <source>
        <dbReference type="Proteomes" id="UP001213681"/>
    </source>
</evidence>
<keyword evidence="3" id="KW-1185">Reference proteome</keyword>
<sequence>MDKATHGRREDATVEPKSDLRVKCQSTTPLMLLLISSTSTTEGCRLARNQSLWFMVIWVAKESEPSIESEDQEDYGEPETSTYTSESEDSGGSNDFPPPPSARKYGTAAKISMHNTSAKSKDTRRAHPTQVQKRSTKAKTTEGTSRSRKGSQQERVTVSDQDSESDDDERKTPSIEEVKGISKAAKVQVTKDASKLKSQPMEKRAAKKNVESQGKNHQNGLPSQVVKEKKPKTTRVETAKDAQTDRKCREERAAEANFESSQTHAERRGQANVLWNIMQ</sequence>
<feature type="compositionally biased region" description="Basic and acidic residues" evidence="1">
    <location>
        <begin position="192"/>
        <end position="210"/>
    </location>
</feature>
<accession>A0AAD6FXV9</accession>
<feature type="compositionally biased region" description="Basic and acidic residues" evidence="1">
    <location>
        <begin position="168"/>
        <end position="180"/>
    </location>
</feature>
<organism evidence="2 3">
    <name type="scientific">Penicillium daleae</name>
    <dbReference type="NCBI Taxonomy" id="63821"/>
    <lineage>
        <taxon>Eukaryota</taxon>
        <taxon>Fungi</taxon>
        <taxon>Dikarya</taxon>
        <taxon>Ascomycota</taxon>
        <taxon>Pezizomycotina</taxon>
        <taxon>Eurotiomycetes</taxon>
        <taxon>Eurotiomycetidae</taxon>
        <taxon>Eurotiales</taxon>
        <taxon>Aspergillaceae</taxon>
        <taxon>Penicillium</taxon>
    </lineage>
</organism>
<proteinExistence type="predicted"/>
<dbReference type="GeneID" id="81602876"/>
<evidence type="ECO:0000256" key="1">
    <source>
        <dbReference type="SAM" id="MobiDB-lite"/>
    </source>
</evidence>
<reference evidence="2" key="2">
    <citation type="journal article" date="2023" name="IMA Fungus">
        <title>Comparative genomic study of the Penicillium genus elucidates a diverse pangenome and 15 lateral gene transfer events.</title>
        <authorList>
            <person name="Petersen C."/>
            <person name="Sorensen T."/>
            <person name="Nielsen M.R."/>
            <person name="Sondergaard T.E."/>
            <person name="Sorensen J.L."/>
            <person name="Fitzpatrick D.A."/>
            <person name="Frisvad J.C."/>
            <person name="Nielsen K.L."/>
        </authorList>
    </citation>
    <scope>NUCLEOTIDE SEQUENCE</scope>
    <source>
        <strain evidence="2">IBT 16125</strain>
    </source>
</reference>
<name>A0AAD6FXV9_9EURO</name>
<dbReference type="AlphaFoldDB" id="A0AAD6FXV9"/>
<feature type="compositionally biased region" description="Basic and acidic residues" evidence="1">
    <location>
        <begin position="234"/>
        <end position="254"/>
    </location>
</feature>
<reference evidence="2" key="1">
    <citation type="submission" date="2022-12" db="EMBL/GenBank/DDBJ databases">
        <authorList>
            <person name="Petersen C."/>
        </authorList>
    </citation>
    <scope>NUCLEOTIDE SEQUENCE</scope>
    <source>
        <strain evidence="2">IBT 16125</strain>
    </source>
</reference>
<feature type="region of interest" description="Disordered" evidence="1">
    <location>
        <begin position="64"/>
        <end position="279"/>
    </location>
</feature>
<gene>
    <name evidence="2" type="ORF">N7458_009251</name>
</gene>
<dbReference type="RefSeq" id="XP_056761482.1">
    <property type="nucleotide sequence ID" value="XM_056912633.1"/>
</dbReference>
<feature type="compositionally biased region" description="Polar residues" evidence="1">
    <location>
        <begin position="211"/>
        <end position="222"/>
    </location>
</feature>
<feature type="compositionally biased region" description="Low complexity" evidence="1">
    <location>
        <begin position="78"/>
        <end position="93"/>
    </location>
</feature>
<dbReference type="Proteomes" id="UP001213681">
    <property type="component" value="Unassembled WGS sequence"/>
</dbReference>
<dbReference type="EMBL" id="JAPVEA010000008">
    <property type="protein sequence ID" value="KAJ5438253.1"/>
    <property type="molecule type" value="Genomic_DNA"/>
</dbReference>
<feature type="compositionally biased region" description="Acidic residues" evidence="1">
    <location>
        <begin position="65"/>
        <end position="77"/>
    </location>
</feature>
<evidence type="ECO:0000313" key="2">
    <source>
        <dbReference type="EMBL" id="KAJ5438253.1"/>
    </source>
</evidence>
<feature type="region of interest" description="Disordered" evidence="1">
    <location>
        <begin position="1"/>
        <end position="20"/>
    </location>
</feature>
<protein>
    <submittedName>
        <fullName evidence="2">Uncharacterized protein</fullName>
    </submittedName>
</protein>